<protein>
    <recommendedName>
        <fullName evidence="4">Peptidase M50 domain-containing protein</fullName>
    </recommendedName>
</protein>
<evidence type="ECO:0000313" key="2">
    <source>
        <dbReference type="EMBL" id="NBI06385.1"/>
    </source>
</evidence>
<keyword evidence="1" id="KW-0812">Transmembrane</keyword>
<proteinExistence type="predicted"/>
<feature type="transmembrane region" description="Helical" evidence="1">
    <location>
        <begin position="93"/>
        <end position="113"/>
    </location>
</feature>
<dbReference type="Proteomes" id="UP000467132">
    <property type="component" value="Unassembled WGS sequence"/>
</dbReference>
<organism evidence="2 3">
    <name type="scientific">Senegalia massiliensis</name>
    <dbReference type="NCBI Taxonomy" id="1720316"/>
    <lineage>
        <taxon>Bacteria</taxon>
        <taxon>Bacillati</taxon>
        <taxon>Bacillota</taxon>
        <taxon>Clostridia</taxon>
        <taxon>Eubacteriales</taxon>
        <taxon>Clostridiaceae</taxon>
        <taxon>Senegalia</taxon>
    </lineage>
</organism>
<feature type="transmembrane region" description="Helical" evidence="1">
    <location>
        <begin position="6"/>
        <end position="27"/>
    </location>
</feature>
<comment type="caution">
    <text evidence="2">The sequence shown here is derived from an EMBL/GenBank/DDBJ whole genome shotgun (WGS) entry which is preliminary data.</text>
</comment>
<evidence type="ECO:0008006" key="4">
    <source>
        <dbReference type="Google" id="ProtNLM"/>
    </source>
</evidence>
<accession>A0A845QV35</accession>
<gene>
    <name evidence="2" type="ORF">D3Z33_05860</name>
</gene>
<keyword evidence="1" id="KW-1133">Transmembrane helix</keyword>
<keyword evidence="1" id="KW-0472">Membrane</keyword>
<evidence type="ECO:0000313" key="3">
    <source>
        <dbReference type="Proteomes" id="UP000467132"/>
    </source>
</evidence>
<dbReference type="AlphaFoldDB" id="A0A845QV35"/>
<dbReference type="OrthoDB" id="2080990at2"/>
<sequence>MIFFQIVIEIILFFFVFFMTFQITTIIHEFGHAIPALILTRDRVKITLGRLDKNNKKFKQISLRRLDIEIKSFSPFIGFAHWKSSQLTKYQRIVILAGGPIFSLVLAIIMVFISIGSEGKFLMGIFNFKEITILARNIALVSFLFTSIPIIYPNWWGDYGDYPSDGHQILKLIKDNEIN</sequence>
<reference evidence="2 3" key="1">
    <citation type="submission" date="2018-08" db="EMBL/GenBank/DDBJ databases">
        <title>Murine metabolic-syndrome-specific gut microbial biobank.</title>
        <authorList>
            <person name="Liu C."/>
        </authorList>
    </citation>
    <scope>NUCLEOTIDE SEQUENCE [LARGE SCALE GENOMIC DNA]</scope>
    <source>
        <strain evidence="2 3">583</strain>
    </source>
</reference>
<feature type="transmembrane region" description="Helical" evidence="1">
    <location>
        <begin position="133"/>
        <end position="152"/>
    </location>
</feature>
<evidence type="ECO:0000256" key="1">
    <source>
        <dbReference type="SAM" id="Phobius"/>
    </source>
</evidence>
<dbReference type="EMBL" id="QXXA01000006">
    <property type="protein sequence ID" value="NBI06385.1"/>
    <property type="molecule type" value="Genomic_DNA"/>
</dbReference>
<dbReference type="RefSeq" id="WP_160196872.1">
    <property type="nucleotide sequence ID" value="NZ_QXXA01000006.1"/>
</dbReference>
<name>A0A845QV35_9CLOT</name>
<keyword evidence="3" id="KW-1185">Reference proteome</keyword>